<organism evidence="2 3">
    <name type="scientific">Caerostris extrusa</name>
    <name type="common">Bark spider</name>
    <name type="synonym">Caerostris bankana</name>
    <dbReference type="NCBI Taxonomy" id="172846"/>
    <lineage>
        <taxon>Eukaryota</taxon>
        <taxon>Metazoa</taxon>
        <taxon>Ecdysozoa</taxon>
        <taxon>Arthropoda</taxon>
        <taxon>Chelicerata</taxon>
        <taxon>Arachnida</taxon>
        <taxon>Araneae</taxon>
        <taxon>Araneomorphae</taxon>
        <taxon>Entelegynae</taxon>
        <taxon>Araneoidea</taxon>
        <taxon>Araneidae</taxon>
        <taxon>Caerostris</taxon>
    </lineage>
</organism>
<dbReference type="Proteomes" id="UP001054945">
    <property type="component" value="Unassembled WGS sequence"/>
</dbReference>
<feature type="transmembrane region" description="Helical" evidence="1">
    <location>
        <begin position="95"/>
        <end position="115"/>
    </location>
</feature>
<evidence type="ECO:0000256" key="1">
    <source>
        <dbReference type="SAM" id="Phobius"/>
    </source>
</evidence>
<accession>A0AAV4MHG3</accession>
<keyword evidence="1" id="KW-0472">Membrane</keyword>
<evidence type="ECO:0000313" key="2">
    <source>
        <dbReference type="EMBL" id="GIX71949.1"/>
    </source>
</evidence>
<dbReference type="AlphaFoldDB" id="A0AAV4MHG3"/>
<sequence length="127" mass="14172">MFNYHVKFELHLTSSSQTLSFRPSSSWSHVLLAVASYGPFWAELPGVEVANCRHSGGPTFFSSITETHQRDADMQLHIIAVFVLIALYRNAYVGFAMAFFLVLGGSLAVGIITYVNDYEPNYFAINN</sequence>
<name>A0AAV4MHG3_CAEEX</name>
<keyword evidence="1" id="KW-1133">Transmembrane helix</keyword>
<keyword evidence="3" id="KW-1185">Reference proteome</keyword>
<proteinExistence type="predicted"/>
<gene>
    <name evidence="2" type="ORF">CEXT_482521</name>
</gene>
<evidence type="ECO:0000313" key="3">
    <source>
        <dbReference type="Proteomes" id="UP001054945"/>
    </source>
</evidence>
<comment type="caution">
    <text evidence="2">The sequence shown here is derived from an EMBL/GenBank/DDBJ whole genome shotgun (WGS) entry which is preliminary data.</text>
</comment>
<evidence type="ECO:0008006" key="4">
    <source>
        <dbReference type="Google" id="ProtNLM"/>
    </source>
</evidence>
<keyword evidence="1" id="KW-0812">Transmembrane</keyword>
<dbReference type="EMBL" id="BPLR01019807">
    <property type="protein sequence ID" value="GIX71949.1"/>
    <property type="molecule type" value="Genomic_DNA"/>
</dbReference>
<reference evidence="2 3" key="1">
    <citation type="submission" date="2021-06" db="EMBL/GenBank/DDBJ databases">
        <title>Caerostris extrusa draft genome.</title>
        <authorList>
            <person name="Kono N."/>
            <person name="Arakawa K."/>
        </authorList>
    </citation>
    <scope>NUCLEOTIDE SEQUENCE [LARGE SCALE GENOMIC DNA]</scope>
</reference>
<protein>
    <recommendedName>
        <fullName evidence="4">Copper transporter</fullName>
    </recommendedName>
</protein>